<dbReference type="Pfam" id="PF00176">
    <property type="entry name" value="SNF2-rel_dom"/>
    <property type="match status" value="1"/>
</dbReference>
<dbReference type="Gene3D" id="3.30.40.10">
    <property type="entry name" value="Zinc/RING finger domain, C3HC4 (zinc finger)"/>
    <property type="match status" value="1"/>
</dbReference>
<evidence type="ECO:0000256" key="2">
    <source>
        <dbReference type="ARBA" id="ARBA00022723"/>
    </source>
</evidence>
<evidence type="ECO:0000256" key="7">
    <source>
        <dbReference type="ARBA" id="ARBA00022833"/>
    </source>
</evidence>
<dbReference type="GO" id="GO:0005524">
    <property type="term" value="F:ATP binding"/>
    <property type="evidence" value="ECO:0007669"/>
    <property type="project" value="UniProtKB-KW"/>
</dbReference>
<protein>
    <recommendedName>
        <fullName evidence="16">RING-type domain-containing protein</fullName>
    </recommendedName>
</protein>
<evidence type="ECO:0000313" key="14">
    <source>
        <dbReference type="EMBL" id="KDQ15470.1"/>
    </source>
</evidence>
<evidence type="ECO:0000256" key="4">
    <source>
        <dbReference type="ARBA" id="ARBA00022771"/>
    </source>
</evidence>
<evidence type="ECO:0000256" key="6">
    <source>
        <dbReference type="ARBA" id="ARBA00022806"/>
    </source>
</evidence>
<dbReference type="SMART" id="SM00490">
    <property type="entry name" value="HELICc"/>
    <property type="match status" value="1"/>
</dbReference>
<dbReference type="Proteomes" id="UP000027195">
    <property type="component" value="Unassembled WGS sequence"/>
</dbReference>
<feature type="domain" description="Helicase C-terminal" evidence="13">
    <location>
        <begin position="989"/>
        <end position="1130"/>
    </location>
</feature>
<dbReference type="STRING" id="930990.A0A067ML76"/>
<keyword evidence="2" id="KW-0479">Metal-binding</keyword>
<feature type="compositionally biased region" description="Low complexity" evidence="10">
    <location>
        <begin position="66"/>
        <end position="109"/>
    </location>
</feature>
<dbReference type="GO" id="GO:0016787">
    <property type="term" value="F:hydrolase activity"/>
    <property type="evidence" value="ECO:0007669"/>
    <property type="project" value="UniProtKB-KW"/>
</dbReference>
<proteinExistence type="inferred from homology"/>
<organism evidence="14 15">
    <name type="scientific">Botryobasidium botryosum (strain FD-172 SS1)</name>
    <dbReference type="NCBI Taxonomy" id="930990"/>
    <lineage>
        <taxon>Eukaryota</taxon>
        <taxon>Fungi</taxon>
        <taxon>Dikarya</taxon>
        <taxon>Basidiomycota</taxon>
        <taxon>Agaricomycotina</taxon>
        <taxon>Agaricomycetes</taxon>
        <taxon>Cantharellales</taxon>
        <taxon>Botryobasidiaceae</taxon>
        <taxon>Botryobasidium</taxon>
    </lineage>
</organism>
<evidence type="ECO:0000259" key="11">
    <source>
        <dbReference type="PROSITE" id="PS50089"/>
    </source>
</evidence>
<dbReference type="Gene3D" id="3.40.50.10810">
    <property type="entry name" value="Tandem AAA-ATPase domain"/>
    <property type="match status" value="1"/>
</dbReference>
<keyword evidence="8" id="KW-0067">ATP-binding</keyword>
<dbReference type="PROSITE" id="PS51194">
    <property type="entry name" value="HELICASE_CTER"/>
    <property type="match status" value="1"/>
</dbReference>
<dbReference type="AlphaFoldDB" id="A0A067ML76"/>
<evidence type="ECO:0000256" key="8">
    <source>
        <dbReference type="ARBA" id="ARBA00022840"/>
    </source>
</evidence>
<feature type="region of interest" description="Disordered" evidence="10">
    <location>
        <begin position="1"/>
        <end position="116"/>
    </location>
</feature>
<evidence type="ECO:0000256" key="1">
    <source>
        <dbReference type="ARBA" id="ARBA00007025"/>
    </source>
</evidence>
<dbReference type="GO" id="GO:0005737">
    <property type="term" value="C:cytoplasm"/>
    <property type="evidence" value="ECO:0007669"/>
    <property type="project" value="TreeGrafter"/>
</dbReference>
<dbReference type="CDD" id="cd18793">
    <property type="entry name" value="SF2_C_SNF"/>
    <property type="match status" value="1"/>
</dbReference>
<dbReference type="SUPFAM" id="SSF52540">
    <property type="entry name" value="P-loop containing nucleoside triphosphate hydrolases"/>
    <property type="match status" value="2"/>
</dbReference>
<keyword evidence="5" id="KW-0378">Hydrolase</keyword>
<dbReference type="CDD" id="cd18008">
    <property type="entry name" value="DEXDc_SHPRH-like"/>
    <property type="match status" value="1"/>
</dbReference>
<dbReference type="GO" id="GO:0004386">
    <property type="term" value="F:helicase activity"/>
    <property type="evidence" value="ECO:0007669"/>
    <property type="project" value="UniProtKB-KW"/>
</dbReference>
<dbReference type="InterPro" id="IPR000330">
    <property type="entry name" value="SNF2_N"/>
</dbReference>
<dbReference type="InterPro" id="IPR001650">
    <property type="entry name" value="Helicase_C-like"/>
</dbReference>
<dbReference type="SUPFAM" id="SSF57850">
    <property type="entry name" value="RING/U-box"/>
    <property type="match status" value="1"/>
</dbReference>
<dbReference type="PANTHER" id="PTHR45626:SF16">
    <property type="entry name" value="ATP-DEPENDENT HELICASE ULS1"/>
    <property type="match status" value="1"/>
</dbReference>
<dbReference type="Pfam" id="PF00097">
    <property type="entry name" value="zf-C3HC4"/>
    <property type="match status" value="1"/>
</dbReference>
<dbReference type="InterPro" id="IPR038718">
    <property type="entry name" value="SNF2-like_sf"/>
</dbReference>
<reference evidence="15" key="1">
    <citation type="journal article" date="2014" name="Proc. Natl. Acad. Sci. U.S.A.">
        <title>Extensive sampling of basidiomycete genomes demonstrates inadequacy of the white-rot/brown-rot paradigm for wood decay fungi.</title>
        <authorList>
            <person name="Riley R."/>
            <person name="Salamov A.A."/>
            <person name="Brown D.W."/>
            <person name="Nagy L.G."/>
            <person name="Floudas D."/>
            <person name="Held B.W."/>
            <person name="Levasseur A."/>
            <person name="Lombard V."/>
            <person name="Morin E."/>
            <person name="Otillar R."/>
            <person name="Lindquist E.A."/>
            <person name="Sun H."/>
            <person name="LaButti K.M."/>
            <person name="Schmutz J."/>
            <person name="Jabbour D."/>
            <person name="Luo H."/>
            <person name="Baker S.E."/>
            <person name="Pisabarro A.G."/>
            <person name="Walton J.D."/>
            <person name="Blanchette R.A."/>
            <person name="Henrissat B."/>
            <person name="Martin F."/>
            <person name="Cullen D."/>
            <person name="Hibbett D.S."/>
            <person name="Grigoriev I.V."/>
        </authorList>
    </citation>
    <scope>NUCLEOTIDE SEQUENCE [LARGE SCALE GENOMIC DNA]</scope>
    <source>
        <strain evidence="15">FD-172 SS1</strain>
    </source>
</reference>
<feature type="domain" description="RING-type" evidence="11">
    <location>
        <begin position="778"/>
        <end position="837"/>
    </location>
</feature>
<evidence type="ECO:0000256" key="5">
    <source>
        <dbReference type="ARBA" id="ARBA00022801"/>
    </source>
</evidence>
<dbReference type="Gene3D" id="3.40.50.300">
    <property type="entry name" value="P-loop containing nucleotide triphosphate hydrolases"/>
    <property type="match status" value="1"/>
</dbReference>
<name>A0A067ML76_BOTB1</name>
<evidence type="ECO:0000259" key="13">
    <source>
        <dbReference type="PROSITE" id="PS51194"/>
    </source>
</evidence>
<sequence length="1155" mass="127806">MNEKQTPSKAAPRQSRALAALNMLDSNTRPTAPVTRQYAPAAPAAPRTLPWVHRATPYSTYPNPGAPAHASTSRPAPASSSSPPDGSDLASLTLATPTVSSRTYTTTAAKTPGSGVKRKRAALPFAAPTIKLDDSSDSESALPKAPQYNHIPKTLSASILSRSSPAPIKAPPLFRDQTEEPARKVPRTIPQMWGAGEDPGYKAPSPVPKFGLAPRETPAVILDDSDEDIELPGGWPRGAGPSGVGASAPTQAQAQRPSVASALTYAALGKEVLDISAEQARRRELAAMALASQRGPLDLRAQELALVGAIPAASARPFSWNPGELAPTTALDYGGADQQKKLAEFFRSAVQNFQGTLSVRDAMEKLNLARQEDYIPGLEIRLMPHQLIGVAWMKDQEENPKCRGGILADEMGLGKTVETIATITLNPSEDNERKGTLIIAPTALLEQWRDEIATKTQQGLFRVHIHHGHSKIKSVKQALRYDVVLTTYQTLNFEFPKKKKKAAGNPLERTPDEILDDLDDEDGGNWSDWGPIAKTPWHRIVLDEAQYIRNRSTRASINVARLDATYRWVLTGTPITNTLADIYPFIRFCQIRPWNDWKDFREYIVAPQQSDPAGAGRRAQVVLGSCLLRRTKTMTLEGKPIIQLGPKSIEFVYLDFSEDERQIYRAVEERAAQKVSKFIKEGTYVKNYQYILVMLLRLRQVCSHPRLITAQQGGLIDGADVHVVVDSTEAAEGRKKADQELGSQFTARMKERFRARYRERVVAEQNGSAEAEDPDAECPICSEAYTDNGRLTSCGHEFCSECLSNVFETELLQDDSLSEHDYEVAARCGLRPCPMCRQMIDPKKVFDSLVFKPTLAEMEEIERAVKREMQASSSQPMKLDPEETEEKAAFIDLYDEDEDDDDFLPPVEQLISGKKAVGKGKAKQEDDDMIDLTNSQGTRGSRSPTNVEKGKAKAIRGGGNVNDLGLEALRRQHDEDFIPSAKMIELMRQLKEWKMEAPDDKVILYSQWTSMIDLVEKCLDLEDYRHIRYDGRMGRPARDEAIRNFKRKDGPPILIVSLKCGGVGLNLVEANRVISLDLAWNAATENQAFDRVHRLGQTKDVHIKRVIVKDTVEARILDLQERKQGLSDAALGEGKGGKINRLGARELAALFNIHL</sequence>
<keyword evidence="6" id="KW-0347">Helicase</keyword>
<keyword evidence="3" id="KW-0547">Nucleotide-binding</keyword>
<dbReference type="HOGENOM" id="CLU_000315_2_8_1"/>
<dbReference type="InterPro" id="IPR013083">
    <property type="entry name" value="Znf_RING/FYVE/PHD"/>
</dbReference>
<dbReference type="InParanoid" id="A0A067ML76"/>
<evidence type="ECO:0000256" key="3">
    <source>
        <dbReference type="ARBA" id="ARBA00022741"/>
    </source>
</evidence>
<keyword evidence="4 9" id="KW-0863">Zinc-finger</keyword>
<dbReference type="OrthoDB" id="423559at2759"/>
<dbReference type="PROSITE" id="PS50089">
    <property type="entry name" value="ZF_RING_2"/>
    <property type="match status" value="1"/>
</dbReference>
<feature type="domain" description="Helicase ATP-binding" evidence="12">
    <location>
        <begin position="396"/>
        <end position="592"/>
    </location>
</feature>
<dbReference type="SMART" id="SM00487">
    <property type="entry name" value="DEXDc"/>
    <property type="match status" value="1"/>
</dbReference>
<dbReference type="GO" id="GO:0008270">
    <property type="term" value="F:zinc ion binding"/>
    <property type="evidence" value="ECO:0007669"/>
    <property type="project" value="UniProtKB-KW"/>
</dbReference>
<dbReference type="GO" id="GO:0008094">
    <property type="term" value="F:ATP-dependent activity, acting on DNA"/>
    <property type="evidence" value="ECO:0007669"/>
    <property type="project" value="TreeGrafter"/>
</dbReference>
<dbReference type="InterPro" id="IPR049730">
    <property type="entry name" value="SNF2/RAD54-like_C"/>
</dbReference>
<dbReference type="PROSITE" id="PS00518">
    <property type="entry name" value="ZF_RING_1"/>
    <property type="match status" value="1"/>
</dbReference>
<keyword evidence="7" id="KW-0862">Zinc</keyword>
<gene>
    <name evidence="14" type="ORF">BOTBODRAFT_31794</name>
</gene>
<dbReference type="InterPro" id="IPR001841">
    <property type="entry name" value="Znf_RING"/>
</dbReference>
<feature type="region of interest" description="Disordered" evidence="10">
    <location>
        <begin position="233"/>
        <end position="253"/>
    </location>
</feature>
<dbReference type="Pfam" id="PF00271">
    <property type="entry name" value="Helicase_C"/>
    <property type="match status" value="1"/>
</dbReference>
<evidence type="ECO:0000259" key="12">
    <source>
        <dbReference type="PROSITE" id="PS51192"/>
    </source>
</evidence>
<dbReference type="EMBL" id="KL198032">
    <property type="protein sequence ID" value="KDQ15470.1"/>
    <property type="molecule type" value="Genomic_DNA"/>
</dbReference>
<evidence type="ECO:0000256" key="10">
    <source>
        <dbReference type="SAM" id="MobiDB-lite"/>
    </source>
</evidence>
<dbReference type="InterPro" id="IPR014001">
    <property type="entry name" value="Helicase_ATP-bd"/>
</dbReference>
<comment type="similarity">
    <text evidence="1">Belongs to the SNF2/RAD54 helicase family.</text>
</comment>
<dbReference type="SMART" id="SM00184">
    <property type="entry name" value="RING"/>
    <property type="match status" value="1"/>
</dbReference>
<evidence type="ECO:0000313" key="15">
    <source>
        <dbReference type="Proteomes" id="UP000027195"/>
    </source>
</evidence>
<evidence type="ECO:0000256" key="9">
    <source>
        <dbReference type="PROSITE-ProRule" id="PRU00175"/>
    </source>
</evidence>
<dbReference type="PANTHER" id="PTHR45626">
    <property type="entry name" value="TRANSCRIPTION TERMINATION FACTOR 2-RELATED"/>
    <property type="match status" value="1"/>
</dbReference>
<dbReference type="GO" id="GO:0000724">
    <property type="term" value="P:double-strand break repair via homologous recombination"/>
    <property type="evidence" value="ECO:0007669"/>
    <property type="project" value="TreeGrafter"/>
</dbReference>
<dbReference type="InterPro" id="IPR018957">
    <property type="entry name" value="Znf_C3HC4_RING-type"/>
</dbReference>
<dbReference type="InterPro" id="IPR017907">
    <property type="entry name" value="Znf_RING_CS"/>
</dbReference>
<dbReference type="InterPro" id="IPR050628">
    <property type="entry name" value="SNF2_RAD54_helicase_TF"/>
</dbReference>
<keyword evidence="15" id="KW-1185">Reference proteome</keyword>
<dbReference type="InterPro" id="IPR027417">
    <property type="entry name" value="P-loop_NTPase"/>
</dbReference>
<dbReference type="GO" id="GO:0005634">
    <property type="term" value="C:nucleus"/>
    <property type="evidence" value="ECO:0007669"/>
    <property type="project" value="TreeGrafter"/>
</dbReference>
<accession>A0A067ML76</accession>
<dbReference type="FunCoup" id="A0A067ML76">
    <property type="interactions" value="353"/>
</dbReference>
<dbReference type="PROSITE" id="PS51192">
    <property type="entry name" value="HELICASE_ATP_BIND_1"/>
    <property type="match status" value="1"/>
</dbReference>
<feature type="region of interest" description="Disordered" evidence="10">
    <location>
        <begin position="159"/>
        <end position="184"/>
    </location>
</feature>
<evidence type="ECO:0008006" key="16">
    <source>
        <dbReference type="Google" id="ProtNLM"/>
    </source>
</evidence>